<evidence type="ECO:0000313" key="1">
    <source>
        <dbReference type="EMBL" id="TCD54691.1"/>
    </source>
</evidence>
<dbReference type="SUPFAM" id="SSF53474">
    <property type="entry name" value="alpha/beta-Hydrolases"/>
    <property type="match status" value="1"/>
</dbReference>
<gene>
    <name evidence="1" type="ORF">EJ419_02325</name>
</gene>
<name>A0A4R0QYI5_9BIFI</name>
<dbReference type="RefSeq" id="WP_131283317.1">
    <property type="nucleotide sequence ID" value="NZ_RXLP01000008.1"/>
</dbReference>
<dbReference type="OrthoDB" id="3243381at2"/>
<evidence type="ECO:0000313" key="2">
    <source>
        <dbReference type="Proteomes" id="UP000291289"/>
    </source>
</evidence>
<reference evidence="1 2" key="1">
    <citation type="submission" date="2018-12" db="EMBL/GenBank/DDBJ databases">
        <title>Alloscrdovia theropitheci sp. nov: a novel taxon from the feces of the bleeding-herat monkey (Theropithecus geleda).</title>
        <authorList>
            <person name="Modesto M."/>
        </authorList>
    </citation>
    <scope>NUCLEOTIDE SEQUENCE [LARGE SCALE GENOMIC DNA]</scope>
    <source>
        <strain evidence="1 2">GLDI4/2</strain>
    </source>
</reference>
<sequence length="163" mass="18139">MSKYYTEKDHADIAWVEYRDFTAVQAKNHIPVSYGESNGHVLGTLDEVVDDKSTGLKMYVVKTDEKHYTVLYQGSQAPNLSDPLGAGADWLLNDFPMAFNISMGIQQPTNQLAKASESLNRLMDKHKDAHFDIYGHSLGSMNAQYALANVTDSSRIDSAHINI</sequence>
<accession>A0A4R0QYI5</accession>
<protein>
    <recommendedName>
        <fullName evidence="3">DUF2974 domain-containing protein</fullName>
    </recommendedName>
</protein>
<proteinExistence type="predicted"/>
<dbReference type="InterPro" id="IPR029058">
    <property type="entry name" value="AB_hydrolase_fold"/>
</dbReference>
<dbReference type="AlphaFoldDB" id="A0A4R0QYI5"/>
<comment type="caution">
    <text evidence="1">The sequence shown here is derived from an EMBL/GenBank/DDBJ whole genome shotgun (WGS) entry which is preliminary data.</text>
</comment>
<dbReference type="Gene3D" id="3.40.50.1820">
    <property type="entry name" value="alpha/beta hydrolase"/>
    <property type="match status" value="1"/>
</dbReference>
<evidence type="ECO:0008006" key="3">
    <source>
        <dbReference type="Google" id="ProtNLM"/>
    </source>
</evidence>
<dbReference type="EMBL" id="RXLP01000008">
    <property type="protein sequence ID" value="TCD54691.1"/>
    <property type="molecule type" value="Genomic_DNA"/>
</dbReference>
<organism evidence="1 2">
    <name type="scientific">Alloscardovia theropitheci</name>
    <dbReference type="NCBI Taxonomy" id="2496842"/>
    <lineage>
        <taxon>Bacteria</taxon>
        <taxon>Bacillati</taxon>
        <taxon>Actinomycetota</taxon>
        <taxon>Actinomycetes</taxon>
        <taxon>Bifidobacteriales</taxon>
        <taxon>Bifidobacteriaceae</taxon>
        <taxon>Alloscardovia</taxon>
    </lineage>
</organism>
<keyword evidence="2" id="KW-1185">Reference proteome</keyword>
<dbReference type="Proteomes" id="UP000291289">
    <property type="component" value="Unassembled WGS sequence"/>
</dbReference>